<proteinExistence type="predicted"/>
<name>A0A937XFY6_UNCW3</name>
<feature type="region of interest" description="Disordered" evidence="1">
    <location>
        <begin position="1"/>
        <end position="20"/>
    </location>
</feature>
<dbReference type="Proteomes" id="UP000779900">
    <property type="component" value="Unassembled WGS sequence"/>
</dbReference>
<sequence length="276" mass="30719">MATNRSTDIGLADTQTRPGETTTTIWRPRRIGPRFRWLDHDTIKLVDGALAGREFGLTTEIQRTTAELVLTEGKGRVGEISIERNPPGKGVILSDIGVREQLRGNGLAAIMTWCAFREMVLAQETSTFRMRMASSKPSESSTDVQNVGIGVIAARLGFETEMDLEQALDPRNVTGVDIIEKQLNTPPGIRIMLRSEPQVLIAFALNADTLKPLSEDSMYVEIRKDRALMRDWALAGRLIISNANHCLRRAKAERFADVLATDAEEARLFRARVRGF</sequence>
<evidence type="ECO:0000256" key="1">
    <source>
        <dbReference type="SAM" id="MobiDB-lite"/>
    </source>
</evidence>
<gene>
    <name evidence="2" type="ORF">FJY68_03680</name>
</gene>
<evidence type="ECO:0000313" key="3">
    <source>
        <dbReference type="Proteomes" id="UP000779900"/>
    </source>
</evidence>
<dbReference type="AlphaFoldDB" id="A0A937XFY6"/>
<reference evidence="2" key="1">
    <citation type="submission" date="2019-03" db="EMBL/GenBank/DDBJ databases">
        <title>Lake Tanganyika Metagenome-Assembled Genomes (MAGs).</title>
        <authorList>
            <person name="Tran P."/>
        </authorList>
    </citation>
    <scope>NUCLEOTIDE SEQUENCE</scope>
    <source>
        <strain evidence="2">K_DeepCast_150m_m2_040</strain>
    </source>
</reference>
<accession>A0A937XFY6</accession>
<dbReference type="EMBL" id="VGIR01000014">
    <property type="protein sequence ID" value="MBM3330936.1"/>
    <property type="molecule type" value="Genomic_DNA"/>
</dbReference>
<organism evidence="2 3">
    <name type="scientific">candidate division WOR-3 bacterium</name>
    <dbReference type="NCBI Taxonomy" id="2052148"/>
    <lineage>
        <taxon>Bacteria</taxon>
        <taxon>Bacteria division WOR-3</taxon>
    </lineage>
</organism>
<protein>
    <submittedName>
        <fullName evidence="2">Uncharacterized protein</fullName>
    </submittedName>
</protein>
<comment type="caution">
    <text evidence="2">The sequence shown here is derived from an EMBL/GenBank/DDBJ whole genome shotgun (WGS) entry which is preliminary data.</text>
</comment>
<evidence type="ECO:0000313" key="2">
    <source>
        <dbReference type="EMBL" id="MBM3330936.1"/>
    </source>
</evidence>